<feature type="region of interest" description="Disordered" evidence="7">
    <location>
        <begin position="51"/>
        <end position="75"/>
    </location>
</feature>
<evidence type="ECO:0000259" key="9">
    <source>
        <dbReference type="PROSITE" id="PS50850"/>
    </source>
</evidence>
<keyword evidence="4" id="KW-0769">Symport</keyword>
<dbReference type="GO" id="GO:0016020">
    <property type="term" value="C:membrane"/>
    <property type="evidence" value="ECO:0007669"/>
    <property type="project" value="UniProtKB-SubCell"/>
</dbReference>
<keyword evidence="6 8" id="KW-0472">Membrane</keyword>
<keyword evidence="3 8" id="KW-0812">Transmembrane</keyword>
<dbReference type="PROSITE" id="PS50850">
    <property type="entry name" value="MFS"/>
    <property type="match status" value="1"/>
</dbReference>
<dbReference type="PANTHER" id="PTHR11662">
    <property type="entry name" value="SOLUTE CARRIER FAMILY 17"/>
    <property type="match status" value="1"/>
</dbReference>
<protein>
    <recommendedName>
        <fullName evidence="9">Major facilitator superfamily (MFS) profile domain-containing protein</fullName>
    </recommendedName>
</protein>
<sequence length="478" mass="52484">MAFLGFANLFAMRSNLSVGIVAMVNSSKLIRSEASIPYKHVINRGPCVSASSNSGASGEQCSIPEDIDDSSGDHPGDLNWSSREQGLVLGAFFYGYIATQIPGGILAEKIGGKWLFGLGTFCTAVLTLLTPLAARAGIPYVITVRVLEGLGEGVTFPAMHALIAKWLPIKEKGQLAAFIWAGGQAGTVISLPISGVLADELGWDWIFYVFGSLGCIWFVFWCFLVYEEPSSHPRISQEERTYIRENIPASNPKEQRKFPPLLKIMTSWPVIALIVAHMGENWGFNTLLTQTPTYLNNIQHFSLKTNGFLSALPYLLMWLFSIPMGFLADFMISKKGFSIVFVRKFFNSIAFFGPTLGLIWLAFVRCDRTLAVVALSLSVGLNGAVYSGFQVNHTDLSPNYAATLMGITNFFANICGFVTPYVAGAITDQNQTIEAWRTVFLISSGFYAFCNIIYLLLGSGSLQSWNDVPRNNEIVRET</sequence>
<dbReference type="InterPro" id="IPR020846">
    <property type="entry name" value="MFS_dom"/>
</dbReference>
<feature type="transmembrane region" description="Helical" evidence="8">
    <location>
        <begin position="435"/>
        <end position="457"/>
    </location>
</feature>
<keyword evidence="11" id="KW-1185">Reference proteome</keyword>
<feature type="compositionally biased region" description="Polar residues" evidence="7">
    <location>
        <begin position="51"/>
        <end position="60"/>
    </location>
</feature>
<evidence type="ECO:0000256" key="5">
    <source>
        <dbReference type="ARBA" id="ARBA00022989"/>
    </source>
</evidence>
<proteinExistence type="predicted"/>
<feature type="transmembrane region" description="Helical" evidence="8">
    <location>
        <begin position="401"/>
        <end position="423"/>
    </location>
</feature>
<feature type="transmembrane region" description="Helical" evidence="8">
    <location>
        <begin position="175"/>
        <end position="193"/>
    </location>
</feature>
<feature type="transmembrane region" description="Helical" evidence="8">
    <location>
        <begin position="87"/>
        <end position="107"/>
    </location>
</feature>
<reference evidence="10 11" key="1">
    <citation type="journal article" date="2018" name="Nat. Ecol. Evol.">
        <title>Genomic signatures of mitonuclear coevolution across populations of Tigriopus californicus.</title>
        <authorList>
            <person name="Barreto F.S."/>
            <person name="Watson E.T."/>
            <person name="Lima T.G."/>
            <person name="Willett C.S."/>
            <person name="Edmands S."/>
            <person name="Li W."/>
            <person name="Burton R.S."/>
        </authorList>
    </citation>
    <scope>NUCLEOTIDE SEQUENCE [LARGE SCALE GENOMIC DNA]</scope>
    <source>
        <strain evidence="10 11">San Diego</strain>
    </source>
</reference>
<dbReference type="GO" id="GO:0006820">
    <property type="term" value="P:monoatomic anion transport"/>
    <property type="evidence" value="ECO:0007669"/>
    <property type="project" value="TreeGrafter"/>
</dbReference>
<dbReference type="FunFam" id="1.20.1250.20:FF:000003">
    <property type="entry name" value="Solute carrier family 17 member 3"/>
    <property type="match status" value="1"/>
</dbReference>
<evidence type="ECO:0000256" key="1">
    <source>
        <dbReference type="ARBA" id="ARBA00004141"/>
    </source>
</evidence>
<dbReference type="SUPFAM" id="SSF103473">
    <property type="entry name" value="MFS general substrate transporter"/>
    <property type="match status" value="1"/>
</dbReference>
<dbReference type="EMBL" id="VCGU01000010">
    <property type="protein sequence ID" value="TRY68802.1"/>
    <property type="molecule type" value="Genomic_DNA"/>
</dbReference>
<name>A0A553NTP6_TIGCA</name>
<feature type="transmembrane region" description="Helical" evidence="8">
    <location>
        <begin position="369"/>
        <end position="389"/>
    </location>
</feature>
<feature type="domain" description="Major facilitator superfamily (MFS) profile" evidence="9">
    <location>
        <begin position="3"/>
        <end position="462"/>
    </location>
</feature>
<feature type="transmembrane region" description="Helical" evidence="8">
    <location>
        <begin position="140"/>
        <end position="163"/>
    </location>
</feature>
<dbReference type="Pfam" id="PF07690">
    <property type="entry name" value="MFS_1"/>
    <property type="match status" value="1"/>
</dbReference>
<dbReference type="OMA" id="MWIMAIN"/>
<dbReference type="Proteomes" id="UP000318571">
    <property type="component" value="Chromosome 1"/>
</dbReference>
<gene>
    <name evidence="10" type="ORF">TCAL_04672</name>
</gene>
<dbReference type="PANTHER" id="PTHR11662:SF399">
    <property type="entry name" value="FI19708P1-RELATED"/>
    <property type="match status" value="1"/>
</dbReference>
<evidence type="ECO:0000256" key="3">
    <source>
        <dbReference type="ARBA" id="ARBA00022692"/>
    </source>
</evidence>
<dbReference type="Gene3D" id="1.20.1250.20">
    <property type="entry name" value="MFS general substrate transporter like domains"/>
    <property type="match status" value="2"/>
</dbReference>
<evidence type="ECO:0000256" key="6">
    <source>
        <dbReference type="ARBA" id="ARBA00023136"/>
    </source>
</evidence>
<evidence type="ECO:0000313" key="11">
    <source>
        <dbReference type="Proteomes" id="UP000318571"/>
    </source>
</evidence>
<dbReference type="InterPro" id="IPR050382">
    <property type="entry name" value="MFS_Na/Anion_cotransporter"/>
</dbReference>
<dbReference type="CDD" id="cd17318">
    <property type="entry name" value="MFS_SLC17"/>
    <property type="match status" value="1"/>
</dbReference>
<evidence type="ECO:0000256" key="7">
    <source>
        <dbReference type="SAM" id="MobiDB-lite"/>
    </source>
</evidence>
<evidence type="ECO:0000313" key="10">
    <source>
        <dbReference type="EMBL" id="TRY68802.1"/>
    </source>
</evidence>
<dbReference type="STRING" id="6832.A0A553NTP6"/>
<comment type="subcellular location">
    <subcellularLocation>
        <location evidence="1">Membrane</location>
        <topology evidence="1">Multi-pass membrane protein</topology>
    </subcellularLocation>
</comment>
<organism evidence="10 11">
    <name type="scientific">Tigriopus californicus</name>
    <name type="common">Marine copepod</name>
    <dbReference type="NCBI Taxonomy" id="6832"/>
    <lineage>
        <taxon>Eukaryota</taxon>
        <taxon>Metazoa</taxon>
        <taxon>Ecdysozoa</taxon>
        <taxon>Arthropoda</taxon>
        <taxon>Crustacea</taxon>
        <taxon>Multicrustacea</taxon>
        <taxon>Hexanauplia</taxon>
        <taxon>Copepoda</taxon>
        <taxon>Harpacticoida</taxon>
        <taxon>Harpacticidae</taxon>
        <taxon>Tigriopus</taxon>
    </lineage>
</organism>
<accession>A0A553NTP6</accession>
<feature type="transmembrane region" description="Helical" evidence="8">
    <location>
        <begin position="205"/>
        <end position="226"/>
    </location>
</feature>
<dbReference type="InterPro" id="IPR011701">
    <property type="entry name" value="MFS"/>
</dbReference>
<comment type="caution">
    <text evidence="10">The sequence shown here is derived from an EMBL/GenBank/DDBJ whole genome shotgun (WGS) entry which is preliminary data.</text>
</comment>
<dbReference type="GO" id="GO:0015293">
    <property type="term" value="F:symporter activity"/>
    <property type="evidence" value="ECO:0007669"/>
    <property type="project" value="UniProtKB-KW"/>
</dbReference>
<dbReference type="InterPro" id="IPR036259">
    <property type="entry name" value="MFS_trans_sf"/>
</dbReference>
<evidence type="ECO:0000256" key="2">
    <source>
        <dbReference type="ARBA" id="ARBA00022448"/>
    </source>
</evidence>
<keyword evidence="2" id="KW-0813">Transport</keyword>
<feature type="transmembrane region" description="Helical" evidence="8">
    <location>
        <begin position="311"/>
        <end position="333"/>
    </location>
</feature>
<evidence type="ECO:0000256" key="8">
    <source>
        <dbReference type="SAM" id="Phobius"/>
    </source>
</evidence>
<evidence type="ECO:0000256" key="4">
    <source>
        <dbReference type="ARBA" id="ARBA00022847"/>
    </source>
</evidence>
<keyword evidence="5 8" id="KW-1133">Transmembrane helix</keyword>
<dbReference type="AlphaFoldDB" id="A0A553NTP6"/>
<feature type="transmembrane region" description="Helical" evidence="8">
    <location>
        <begin position="345"/>
        <end position="363"/>
    </location>
</feature>
<feature type="transmembrane region" description="Helical" evidence="8">
    <location>
        <begin position="114"/>
        <end position="134"/>
    </location>
</feature>